<accession>T1L4E5</accession>
<reference evidence="2" key="1">
    <citation type="submission" date="2011-08" db="EMBL/GenBank/DDBJ databases">
        <authorList>
            <person name="Rombauts S."/>
        </authorList>
    </citation>
    <scope>NUCLEOTIDE SEQUENCE</scope>
    <source>
        <strain evidence="2">London</strain>
    </source>
</reference>
<sequence length="30" mass="3489">MILATSMQVDQVKARCWIPLLYNTTHTKLI</sequence>
<organism evidence="1 2">
    <name type="scientific">Tetranychus urticae</name>
    <name type="common">Two-spotted spider mite</name>
    <dbReference type="NCBI Taxonomy" id="32264"/>
    <lineage>
        <taxon>Eukaryota</taxon>
        <taxon>Metazoa</taxon>
        <taxon>Ecdysozoa</taxon>
        <taxon>Arthropoda</taxon>
        <taxon>Chelicerata</taxon>
        <taxon>Arachnida</taxon>
        <taxon>Acari</taxon>
        <taxon>Acariformes</taxon>
        <taxon>Trombidiformes</taxon>
        <taxon>Prostigmata</taxon>
        <taxon>Eleutherengona</taxon>
        <taxon>Raphignathae</taxon>
        <taxon>Tetranychoidea</taxon>
        <taxon>Tetranychidae</taxon>
        <taxon>Tetranychus</taxon>
    </lineage>
</organism>
<name>T1L4E5_TETUR</name>
<dbReference type="HOGENOM" id="CLU_3406817_0_0_1"/>
<keyword evidence="2" id="KW-1185">Reference proteome</keyword>
<reference evidence="1" key="2">
    <citation type="submission" date="2015-06" db="UniProtKB">
        <authorList>
            <consortium name="EnsemblMetazoa"/>
        </authorList>
    </citation>
    <scope>IDENTIFICATION</scope>
</reference>
<evidence type="ECO:0000313" key="2">
    <source>
        <dbReference type="Proteomes" id="UP000015104"/>
    </source>
</evidence>
<protein>
    <submittedName>
        <fullName evidence="1">Uncharacterized protein</fullName>
    </submittedName>
</protein>
<dbReference type="EMBL" id="CAEY01001083">
    <property type="status" value="NOT_ANNOTATED_CDS"/>
    <property type="molecule type" value="Genomic_DNA"/>
</dbReference>
<dbReference type="AlphaFoldDB" id="T1L4E5"/>
<dbReference type="EnsemblMetazoa" id="tetur38g00510.1">
    <property type="protein sequence ID" value="tetur38g00510.1"/>
    <property type="gene ID" value="tetur38g00510"/>
</dbReference>
<proteinExistence type="predicted"/>
<dbReference type="Proteomes" id="UP000015104">
    <property type="component" value="Unassembled WGS sequence"/>
</dbReference>
<evidence type="ECO:0000313" key="1">
    <source>
        <dbReference type="EnsemblMetazoa" id="tetur38g00510.1"/>
    </source>
</evidence>